<dbReference type="AlphaFoldDB" id="A0A834TMP8"/>
<dbReference type="InterPro" id="IPR044730">
    <property type="entry name" value="RNase_H-like_dom_plant"/>
</dbReference>
<feature type="domain" description="RNase H type-1" evidence="1">
    <location>
        <begin position="85"/>
        <end position="202"/>
    </location>
</feature>
<dbReference type="InterPro" id="IPR012337">
    <property type="entry name" value="RNaseH-like_sf"/>
</dbReference>
<proteinExistence type="predicted"/>
<dbReference type="InterPro" id="IPR002156">
    <property type="entry name" value="RNaseH_domain"/>
</dbReference>
<sequence>MDVLPICPICYFEDESVIHTPLGCSQLGDIWKKTNIPFVEEFDCEIPFVEWLESAIAQWNANHFASFAIICYLLWNRRNDVNSNASLHSDGRAGLGCVVRSWDGRVLAAMALNTSASAFVTQIKVEAVLKGVELARDLGIFKVQIEGYCEWVWSSLSKGFDPLSPIGTVVANIRSVLSSFTEFQFHWIPRVANKVAHELAQHGCTFNSCQVWPEDNPSVIVPCS</sequence>
<gene>
    <name evidence="2" type="ORF">G2W53_021880</name>
</gene>
<dbReference type="Pfam" id="PF13456">
    <property type="entry name" value="RVT_3"/>
    <property type="match status" value="1"/>
</dbReference>
<dbReference type="SUPFAM" id="SSF53098">
    <property type="entry name" value="Ribonuclease H-like"/>
    <property type="match status" value="1"/>
</dbReference>
<dbReference type="Proteomes" id="UP000634136">
    <property type="component" value="Unassembled WGS sequence"/>
</dbReference>
<dbReference type="InterPro" id="IPR052929">
    <property type="entry name" value="RNase_H-like_EbsB-rel"/>
</dbReference>
<dbReference type="InterPro" id="IPR036397">
    <property type="entry name" value="RNaseH_sf"/>
</dbReference>
<dbReference type="PANTHER" id="PTHR47074">
    <property type="entry name" value="BNAC02G40300D PROTEIN"/>
    <property type="match status" value="1"/>
</dbReference>
<dbReference type="GO" id="GO:0004523">
    <property type="term" value="F:RNA-DNA hybrid ribonuclease activity"/>
    <property type="evidence" value="ECO:0007669"/>
    <property type="project" value="InterPro"/>
</dbReference>
<evidence type="ECO:0000259" key="1">
    <source>
        <dbReference type="Pfam" id="PF13456"/>
    </source>
</evidence>
<dbReference type="Gene3D" id="3.30.420.10">
    <property type="entry name" value="Ribonuclease H-like superfamily/Ribonuclease H"/>
    <property type="match status" value="1"/>
</dbReference>
<accession>A0A834TMP8</accession>
<comment type="caution">
    <text evidence="2">The sequence shown here is derived from an EMBL/GenBank/DDBJ whole genome shotgun (WGS) entry which is preliminary data.</text>
</comment>
<dbReference type="GO" id="GO:0003676">
    <property type="term" value="F:nucleic acid binding"/>
    <property type="evidence" value="ECO:0007669"/>
    <property type="project" value="InterPro"/>
</dbReference>
<dbReference type="OrthoDB" id="1906820at2759"/>
<name>A0A834TMP8_9FABA</name>
<keyword evidence="3" id="KW-1185">Reference proteome</keyword>
<dbReference type="CDD" id="cd06222">
    <property type="entry name" value="RNase_H_like"/>
    <property type="match status" value="1"/>
</dbReference>
<dbReference type="PANTHER" id="PTHR47074:SF11">
    <property type="entry name" value="REVERSE TRANSCRIPTASE-LIKE PROTEIN"/>
    <property type="match status" value="1"/>
</dbReference>
<evidence type="ECO:0000313" key="2">
    <source>
        <dbReference type="EMBL" id="KAF7823736.1"/>
    </source>
</evidence>
<protein>
    <submittedName>
        <fullName evidence="2">Putative ribonuclease H-like domain-containing protein</fullName>
    </submittedName>
</protein>
<evidence type="ECO:0000313" key="3">
    <source>
        <dbReference type="Proteomes" id="UP000634136"/>
    </source>
</evidence>
<organism evidence="2 3">
    <name type="scientific">Senna tora</name>
    <dbReference type="NCBI Taxonomy" id="362788"/>
    <lineage>
        <taxon>Eukaryota</taxon>
        <taxon>Viridiplantae</taxon>
        <taxon>Streptophyta</taxon>
        <taxon>Embryophyta</taxon>
        <taxon>Tracheophyta</taxon>
        <taxon>Spermatophyta</taxon>
        <taxon>Magnoliopsida</taxon>
        <taxon>eudicotyledons</taxon>
        <taxon>Gunneridae</taxon>
        <taxon>Pentapetalae</taxon>
        <taxon>rosids</taxon>
        <taxon>fabids</taxon>
        <taxon>Fabales</taxon>
        <taxon>Fabaceae</taxon>
        <taxon>Caesalpinioideae</taxon>
        <taxon>Cassia clade</taxon>
        <taxon>Senna</taxon>
    </lineage>
</organism>
<dbReference type="EMBL" id="JAAIUW010000007">
    <property type="protein sequence ID" value="KAF7823736.1"/>
    <property type="molecule type" value="Genomic_DNA"/>
</dbReference>
<reference evidence="2" key="1">
    <citation type="submission" date="2020-09" db="EMBL/GenBank/DDBJ databases">
        <title>Genome-Enabled Discovery of Anthraquinone Biosynthesis in Senna tora.</title>
        <authorList>
            <person name="Kang S.-H."/>
            <person name="Pandey R.P."/>
            <person name="Lee C.-M."/>
            <person name="Sim J.-S."/>
            <person name="Jeong J.-T."/>
            <person name="Choi B.-S."/>
            <person name="Jung M."/>
            <person name="Ginzburg D."/>
            <person name="Zhao K."/>
            <person name="Won S.Y."/>
            <person name="Oh T.-J."/>
            <person name="Yu Y."/>
            <person name="Kim N.-H."/>
            <person name="Lee O.R."/>
            <person name="Lee T.-H."/>
            <person name="Bashyal P."/>
            <person name="Kim T.-S."/>
            <person name="Lee W.-H."/>
            <person name="Kawkins C."/>
            <person name="Kim C.-K."/>
            <person name="Kim J.S."/>
            <person name="Ahn B.O."/>
            <person name="Rhee S.Y."/>
            <person name="Sohng J.K."/>
        </authorList>
    </citation>
    <scope>NUCLEOTIDE SEQUENCE</scope>
    <source>
        <tissue evidence="2">Leaf</tissue>
    </source>
</reference>